<protein>
    <recommendedName>
        <fullName evidence="4">Tetratricopeptide repeat-containing protein</fullName>
    </recommendedName>
</protein>
<gene>
    <name evidence="2" type="ORF">SAMN05421780_101695</name>
</gene>
<sequence>MRKKIRVWGLGVLALWSVVSPAQACGWYSPQLGHVSLFDYFLPKNCTDNKYFVYNRYIAACKGCAHRNSYDFHFDEGFSPAEPNKDHNIEAWQLLLQSRAQESQIAQIVYRTGVDTLDFLVQKLEGKSVELPNDLQVNAFATEIVAQKRLDIAKYLVYAKKCEPFALREWDWLDWEANTKANEAERELMAAVREEGMQLLAAEPNIALKQRYLYQVVRLNYFVENFEQILQVTQAYLRPEMPKNYIDSRLRGRIAGAYFRLGRVAESAHTYAMIYKDYIKTDAAFAERSYVNFRTLIQDKKHFEACVKLAKDNQERATVWFLGSLVDSYSTYWDMAEGETPTQEYQNLHASMLNTLEQIWQNSPTDEALETALWRNLQEVEDDYFRPMLLANQPKIDTAAYKATDHNITNVAFAPTAVEKPSFFKKITKAIVNFWHSIWDWFSSSDKKSTNKNKQSDGENSADTLLVDDYVNPYESGFYYDNTFAFTGFASAADREAREDYYMGLKSIVNKIAAAGNTEQPALWHLTKAYLHIMNSEWPQAQESVEMARQQFKTKQGQNEYILLQTNLLEQYIALENQPKISAEYENKLGDFVASQTDTTSHFDQIFFNRLGQKYLAQNDWQKAAMAYHRAGSSWAMAVLLDMYATDAQFTTLLETVRKGGENKLESYLVGKFFNASQLTEIKAVRLARDNHFTEAVAALDDLPASYWQHAPDTFAASLGNKYHDMPYRTYNHLQFFTTIDSLRANAAANPQNAAQEWMTVGNALWSSAYWGYNQTLWRGDLITTARYFDGNQYPLNVSDTLATQFYVRKMHFMNRYGTSLLAGKYYQKAAETTSNELGAQACYLGMSLTKHTQTTFHEGIYTDDFEPMYALWKKVFADKPQAVPYLNECPALRETLPKQKSNKVS</sequence>
<reference evidence="2 3" key="1">
    <citation type="submission" date="2016-10" db="EMBL/GenBank/DDBJ databases">
        <authorList>
            <person name="de Groot N.N."/>
        </authorList>
    </citation>
    <scope>NUCLEOTIDE SEQUENCE [LARGE SCALE GENOMIC DNA]</scope>
    <source>
        <strain evidence="2 3">DSM 6793</strain>
    </source>
</reference>
<evidence type="ECO:0000313" key="2">
    <source>
        <dbReference type="EMBL" id="SFB83606.1"/>
    </source>
</evidence>
<accession>A0A1I1EA64</accession>
<feature type="signal peptide" evidence="1">
    <location>
        <begin position="1"/>
        <end position="24"/>
    </location>
</feature>
<evidence type="ECO:0008006" key="4">
    <source>
        <dbReference type="Google" id="ProtNLM"/>
    </source>
</evidence>
<name>A0A1I1EA64_9BACT</name>
<dbReference type="Proteomes" id="UP000199514">
    <property type="component" value="Unassembled WGS sequence"/>
</dbReference>
<dbReference type="STRING" id="927664.SAMN05421780_101695"/>
<keyword evidence="1" id="KW-0732">Signal</keyword>
<evidence type="ECO:0000313" key="3">
    <source>
        <dbReference type="Proteomes" id="UP000199514"/>
    </source>
</evidence>
<organism evidence="2 3">
    <name type="scientific">Flexibacter flexilis DSM 6793</name>
    <dbReference type="NCBI Taxonomy" id="927664"/>
    <lineage>
        <taxon>Bacteria</taxon>
        <taxon>Pseudomonadati</taxon>
        <taxon>Bacteroidota</taxon>
        <taxon>Cytophagia</taxon>
        <taxon>Cytophagales</taxon>
        <taxon>Flexibacteraceae</taxon>
        <taxon>Flexibacter</taxon>
    </lineage>
</organism>
<dbReference type="EMBL" id="FOLE01000001">
    <property type="protein sequence ID" value="SFB83606.1"/>
    <property type="molecule type" value="Genomic_DNA"/>
</dbReference>
<dbReference type="RefSeq" id="WP_091507335.1">
    <property type="nucleotide sequence ID" value="NZ_FOLE01000001.1"/>
</dbReference>
<dbReference type="AlphaFoldDB" id="A0A1I1EA64"/>
<dbReference type="OrthoDB" id="605297at2"/>
<keyword evidence="3" id="KW-1185">Reference proteome</keyword>
<evidence type="ECO:0000256" key="1">
    <source>
        <dbReference type="SAM" id="SignalP"/>
    </source>
</evidence>
<feature type="chain" id="PRO_5011749941" description="Tetratricopeptide repeat-containing protein" evidence="1">
    <location>
        <begin position="25"/>
        <end position="906"/>
    </location>
</feature>
<proteinExistence type="predicted"/>